<evidence type="ECO:0000313" key="2">
    <source>
        <dbReference type="Proteomes" id="UP000032266"/>
    </source>
</evidence>
<protein>
    <submittedName>
        <fullName evidence="1">Uncharacterized protein</fullName>
    </submittedName>
</protein>
<dbReference type="AlphaFoldDB" id="A0A0C5UYD6"/>
<evidence type="ECO:0000313" key="1">
    <source>
        <dbReference type="EMBL" id="AJQ92280.1"/>
    </source>
</evidence>
<dbReference type="KEGG" id="gsn:YC6258_00228"/>
<reference evidence="1 2" key="1">
    <citation type="submission" date="2014-01" db="EMBL/GenBank/DDBJ databases">
        <title>Full genme sequencing of cellulolytic bacterium Gynuella sunshinyii YC6258T gen. nov., sp. nov.</title>
        <authorList>
            <person name="Khan H."/>
            <person name="Chung E.J."/>
            <person name="Chung Y.R."/>
        </authorList>
    </citation>
    <scope>NUCLEOTIDE SEQUENCE [LARGE SCALE GENOMIC DNA]</scope>
    <source>
        <strain evidence="1 2">YC6258</strain>
    </source>
</reference>
<organism evidence="1 2">
    <name type="scientific">Gynuella sunshinyii YC6258</name>
    <dbReference type="NCBI Taxonomy" id="1445510"/>
    <lineage>
        <taxon>Bacteria</taxon>
        <taxon>Pseudomonadati</taxon>
        <taxon>Pseudomonadota</taxon>
        <taxon>Gammaproteobacteria</taxon>
        <taxon>Oceanospirillales</taxon>
        <taxon>Saccharospirillaceae</taxon>
        <taxon>Gynuella</taxon>
    </lineage>
</organism>
<sequence length="57" mass="6410">MRTETFVAHKQKLREQHLNNPYIHTAKLAGTAVVRREVPGLLADAENGLSDTIRDLN</sequence>
<dbReference type="EMBL" id="CP007142">
    <property type="protein sequence ID" value="AJQ92280.1"/>
    <property type="molecule type" value="Genomic_DNA"/>
</dbReference>
<dbReference type="STRING" id="1445510.YC6258_00228"/>
<dbReference type="HOGENOM" id="CLU_2990349_0_0_6"/>
<dbReference type="Proteomes" id="UP000032266">
    <property type="component" value="Chromosome"/>
</dbReference>
<name>A0A0C5UYD6_9GAMM</name>
<proteinExistence type="predicted"/>
<keyword evidence="2" id="KW-1185">Reference proteome</keyword>
<gene>
    <name evidence="1" type="ORF">YC6258_00228</name>
</gene>
<accession>A0A0C5UYD6</accession>